<dbReference type="Gene3D" id="1.20.1280.20">
    <property type="entry name" value="HscB, C-terminal domain"/>
    <property type="match status" value="1"/>
</dbReference>
<dbReference type="EMBL" id="LR890047">
    <property type="protein sequence ID" value="CAD6513096.1"/>
    <property type="molecule type" value="Genomic_DNA"/>
</dbReference>
<protein>
    <recommendedName>
        <fullName evidence="2 7">Co-chaperone protein HscB</fullName>
    </recommendedName>
    <alternativeName>
        <fullName evidence="6 7">Hsc20</fullName>
    </alternativeName>
</protein>
<dbReference type="AlphaFoldDB" id="A0A8E4F1X0"/>
<evidence type="ECO:0000256" key="2">
    <source>
        <dbReference type="ARBA" id="ARBA00017570"/>
    </source>
</evidence>
<evidence type="ECO:0000256" key="8">
    <source>
        <dbReference type="SAM" id="Phobius"/>
    </source>
</evidence>
<dbReference type="KEGG" id="ptf:PROFFT_A_06890"/>
<dbReference type="GO" id="GO:0001671">
    <property type="term" value="F:ATPase activator activity"/>
    <property type="evidence" value="ECO:0007669"/>
    <property type="project" value="InterPro"/>
</dbReference>
<dbReference type="GO" id="GO:0044571">
    <property type="term" value="P:[2Fe-2S] cluster assembly"/>
    <property type="evidence" value="ECO:0007669"/>
    <property type="project" value="InterPro"/>
</dbReference>
<dbReference type="GO" id="GO:1990230">
    <property type="term" value="C:iron-sulfur cluster transfer complex"/>
    <property type="evidence" value="ECO:0007669"/>
    <property type="project" value="TreeGrafter"/>
</dbReference>
<dbReference type="SUPFAM" id="SSF47144">
    <property type="entry name" value="HSC20 (HSCB), C-terminal oligomerisation domain"/>
    <property type="match status" value="1"/>
</dbReference>
<dbReference type="CDD" id="cd06257">
    <property type="entry name" value="DnaJ"/>
    <property type="match status" value="1"/>
</dbReference>
<keyword evidence="11" id="KW-1185">Reference proteome</keyword>
<comment type="function">
    <text evidence="4 7">Co-chaperone involved in the maturation of iron-sulfur cluster-containing proteins. Seems to help targeting proteins to be folded toward HscA.</text>
</comment>
<dbReference type="HAMAP" id="MF_00682">
    <property type="entry name" value="HscB"/>
    <property type="match status" value="1"/>
</dbReference>
<dbReference type="PANTHER" id="PTHR14021">
    <property type="entry name" value="IRON-SULFUR CLUSTER CO-CHAPERONE PROTEIN HSCB"/>
    <property type="match status" value="1"/>
</dbReference>
<proteinExistence type="inferred from homology"/>
<dbReference type="PROSITE" id="PS50076">
    <property type="entry name" value="DNAJ_2"/>
    <property type="match status" value="1"/>
</dbReference>
<comment type="subunit">
    <text evidence="5 7">Interacts with HscA and stimulates its ATPase activity. Interacts with IscU.</text>
</comment>
<dbReference type="InterPro" id="IPR036869">
    <property type="entry name" value="J_dom_sf"/>
</dbReference>
<evidence type="ECO:0000256" key="6">
    <source>
        <dbReference type="ARBA" id="ARBA00030734"/>
    </source>
</evidence>
<evidence type="ECO:0000256" key="4">
    <source>
        <dbReference type="ARBA" id="ARBA00025596"/>
    </source>
</evidence>
<keyword evidence="8" id="KW-1133">Transmembrane helix</keyword>
<keyword evidence="8" id="KW-0812">Transmembrane</keyword>
<dbReference type="InterPro" id="IPR036386">
    <property type="entry name" value="HscB_C_sf"/>
</dbReference>
<dbReference type="Proteomes" id="UP000683585">
    <property type="component" value="Chromosome"/>
</dbReference>
<dbReference type="Pfam" id="PF07743">
    <property type="entry name" value="HSCB_C"/>
    <property type="match status" value="1"/>
</dbReference>
<dbReference type="InterPro" id="IPR009073">
    <property type="entry name" value="HscB_oligo_C"/>
</dbReference>
<name>A0A8E4F1X0_9ENTR</name>
<dbReference type="GO" id="GO:0051087">
    <property type="term" value="F:protein-folding chaperone binding"/>
    <property type="evidence" value="ECO:0007669"/>
    <property type="project" value="InterPro"/>
</dbReference>
<evidence type="ECO:0000259" key="9">
    <source>
        <dbReference type="PROSITE" id="PS50076"/>
    </source>
</evidence>
<dbReference type="InterPro" id="IPR001623">
    <property type="entry name" value="DnaJ_domain"/>
</dbReference>
<feature type="transmembrane region" description="Helical" evidence="8">
    <location>
        <begin position="24"/>
        <end position="45"/>
    </location>
</feature>
<evidence type="ECO:0000313" key="11">
    <source>
        <dbReference type="Proteomes" id="UP000683585"/>
    </source>
</evidence>
<dbReference type="GO" id="GO:0051259">
    <property type="term" value="P:protein complex oligomerization"/>
    <property type="evidence" value="ECO:0007669"/>
    <property type="project" value="InterPro"/>
</dbReference>
<gene>
    <name evidence="7 10" type="primary">hscB</name>
    <name evidence="10" type="ORF">PROFFT_A_06890</name>
</gene>
<reference evidence="10" key="1">
    <citation type="submission" date="2020-10" db="EMBL/GenBank/DDBJ databases">
        <authorList>
            <person name="Szabo G."/>
        </authorList>
    </citation>
    <scope>NUCLEOTIDE SEQUENCE</scope>
    <source>
        <strain evidence="10">PROFFT</strain>
    </source>
</reference>
<dbReference type="SMART" id="SM00271">
    <property type="entry name" value="DnaJ"/>
    <property type="match status" value="1"/>
</dbReference>
<dbReference type="SUPFAM" id="SSF46565">
    <property type="entry name" value="Chaperone J-domain"/>
    <property type="match status" value="1"/>
</dbReference>
<keyword evidence="8" id="KW-0472">Membrane</keyword>
<dbReference type="InterPro" id="IPR004640">
    <property type="entry name" value="HscB"/>
</dbReference>
<accession>A0A8E4F1X0</accession>
<evidence type="ECO:0000313" key="10">
    <source>
        <dbReference type="EMBL" id="CAD6513096.1"/>
    </source>
</evidence>
<feature type="domain" description="J" evidence="9">
    <location>
        <begin position="26"/>
        <end position="98"/>
    </location>
</feature>
<evidence type="ECO:0000256" key="7">
    <source>
        <dbReference type="HAMAP-Rule" id="MF_00682"/>
    </source>
</evidence>
<evidence type="ECO:0000256" key="3">
    <source>
        <dbReference type="ARBA" id="ARBA00023186"/>
    </source>
</evidence>
<sequence length="196" mass="23116">MYVTSTSYISNCKLMSYRIIIRGYMNYFTLFGLPVCYLLDGNLLASRYKALQRKFHPDRHTNNHAYEHMQAIAYAATINNAYQTLKSPLKRAQYILSLQGLDLENTDHTACHASFLFKYLKFHEELDAIVHLPDSEKEMINFKGRIYKMIKKRNAQMTFELEQKQWKSALKTLCELRFLDKIEEQINQIEEKNLGL</sequence>
<dbReference type="GO" id="GO:0006457">
    <property type="term" value="P:protein folding"/>
    <property type="evidence" value="ECO:0007669"/>
    <property type="project" value="UniProtKB-UniRule"/>
</dbReference>
<dbReference type="Gene3D" id="1.10.287.110">
    <property type="entry name" value="DnaJ domain"/>
    <property type="match status" value="1"/>
</dbReference>
<evidence type="ECO:0000256" key="1">
    <source>
        <dbReference type="ARBA" id="ARBA00010476"/>
    </source>
</evidence>
<dbReference type="NCBIfam" id="TIGR00714">
    <property type="entry name" value="hscB"/>
    <property type="match status" value="1"/>
</dbReference>
<evidence type="ECO:0000256" key="5">
    <source>
        <dbReference type="ARBA" id="ARBA00025986"/>
    </source>
</evidence>
<dbReference type="PANTHER" id="PTHR14021:SF15">
    <property type="entry name" value="IRON-SULFUR CLUSTER CO-CHAPERONE PROTEIN HSCB"/>
    <property type="match status" value="1"/>
</dbReference>
<keyword evidence="3 7" id="KW-0143">Chaperone</keyword>
<comment type="similarity">
    <text evidence="1 7">Belongs to the HscB family.</text>
</comment>
<organism evidence="10 11">
    <name type="scientific">Candidatus Profftia tarda</name>
    <dbReference type="NCBI Taxonomy" id="1177216"/>
    <lineage>
        <taxon>Bacteria</taxon>
        <taxon>Pseudomonadati</taxon>
        <taxon>Pseudomonadota</taxon>
        <taxon>Gammaproteobacteria</taxon>
        <taxon>Enterobacterales</taxon>
        <taxon>Enterobacteriaceae</taxon>
        <taxon>Candidatus Profftia</taxon>
    </lineage>
</organism>